<dbReference type="Proteomes" id="UP000663828">
    <property type="component" value="Unassembled WGS sequence"/>
</dbReference>
<reference evidence="2" key="1">
    <citation type="submission" date="2021-02" db="EMBL/GenBank/DDBJ databases">
        <authorList>
            <person name="Nowell W R."/>
        </authorList>
    </citation>
    <scope>NUCLEOTIDE SEQUENCE</scope>
</reference>
<feature type="region of interest" description="Disordered" evidence="1">
    <location>
        <begin position="423"/>
        <end position="446"/>
    </location>
</feature>
<sequence length="563" mass="63040">MIKYLHDRFNGRSVNDLLFEPEITSIQKTDSESSLNDIVSIRTTCYILDTKSNDLATSQVEKLAAAGGGITSGRRLISPSSPISIPTKPVCSNTSSHSSSSYVSIGDQMSSISETFLQSCHETDDGLYTSLPSLQLTSQQLEHSAARDRIAVKNKLRQTAKQKLGTVKETDDNQNDLLCSAPFQEQTSSLPPAESIVQTQLIVKLDELDSARSRLRGRSAEKMLSTNVSSIQRSVSCKYPKEVKLTNRSIYRRTNYDESIDNDDNAEDKQEHEHQDEEPRPHSPPEEHIYDNFDLFKQSRLQLSKVLPTDENQSSANIPIQTREQSPLARTRLRPLTVHIPSNSDSRTVNEFENVFSQLKKHNITKKEEIPFESPVSHEPLTITVSSTTIKEEPTKPVPNENEPIVPHYVSTMKLAENPSRIQSPNRRKTVGGVHLPTNNKVATTDNQPTASWIDIAKQKQSKFQTISIEKPSHDESAGQTTPTTESILISRKQITLSSNLTTSTENKPEDLRSNRKSMFEPVVSRQASPPITVSNASERDSIRALKADRPNRINNLIQFFDK</sequence>
<dbReference type="EMBL" id="CAJNOR010000502">
    <property type="protein sequence ID" value="CAF0932727.1"/>
    <property type="molecule type" value="Genomic_DNA"/>
</dbReference>
<dbReference type="AlphaFoldDB" id="A0A814BUW0"/>
<keyword evidence="3" id="KW-1185">Reference proteome</keyword>
<feature type="region of interest" description="Disordered" evidence="1">
    <location>
        <begin position="77"/>
        <end position="96"/>
    </location>
</feature>
<evidence type="ECO:0000313" key="2">
    <source>
        <dbReference type="EMBL" id="CAF0932727.1"/>
    </source>
</evidence>
<feature type="region of interest" description="Disordered" evidence="1">
    <location>
        <begin position="308"/>
        <end position="332"/>
    </location>
</feature>
<feature type="region of interest" description="Disordered" evidence="1">
    <location>
        <begin position="499"/>
        <end position="536"/>
    </location>
</feature>
<protein>
    <submittedName>
        <fullName evidence="2">Uncharacterized protein</fullName>
    </submittedName>
</protein>
<organism evidence="2 3">
    <name type="scientific">Adineta ricciae</name>
    <name type="common">Rotifer</name>
    <dbReference type="NCBI Taxonomy" id="249248"/>
    <lineage>
        <taxon>Eukaryota</taxon>
        <taxon>Metazoa</taxon>
        <taxon>Spiralia</taxon>
        <taxon>Gnathifera</taxon>
        <taxon>Rotifera</taxon>
        <taxon>Eurotatoria</taxon>
        <taxon>Bdelloidea</taxon>
        <taxon>Adinetida</taxon>
        <taxon>Adinetidae</taxon>
        <taxon>Adineta</taxon>
    </lineage>
</organism>
<accession>A0A814BUW0</accession>
<comment type="caution">
    <text evidence="2">The sequence shown here is derived from an EMBL/GenBank/DDBJ whole genome shotgun (WGS) entry which is preliminary data.</text>
</comment>
<feature type="compositionally biased region" description="Polar residues" evidence="1">
    <location>
        <begin position="310"/>
        <end position="325"/>
    </location>
</feature>
<feature type="compositionally biased region" description="Polar residues" evidence="1">
    <location>
        <begin position="526"/>
        <end position="536"/>
    </location>
</feature>
<feature type="region of interest" description="Disordered" evidence="1">
    <location>
        <begin position="254"/>
        <end position="289"/>
    </location>
</feature>
<proteinExistence type="predicted"/>
<evidence type="ECO:0000256" key="1">
    <source>
        <dbReference type="SAM" id="MobiDB-lite"/>
    </source>
</evidence>
<feature type="compositionally biased region" description="Polar residues" evidence="1">
    <location>
        <begin position="437"/>
        <end position="446"/>
    </location>
</feature>
<name>A0A814BUW0_ADIRI</name>
<gene>
    <name evidence="2" type="ORF">XAT740_LOCUS9671</name>
</gene>
<feature type="compositionally biased region" description="Basic and acidic residues" evidence="1">
    <location>
        <begin position="267"/>
        <end position="289"/>
    </location>
</feature>
<evidence type="ECO:0000313" key="3">
    <source>
        <dbReference type="Proteomes" id="UP000663828"/>
    </source>
</evidence>